<evidence type="ECO:0000256" key="5">
    <source>
        <dbReference type="ARBA" id="ARBA00023204"/>
    </source>
</evidence>
<feature type="domain" description="FHA" evidence="9">
    <location>
        <begin position="1"/>
        <end position="54"/>
    </location>
</feature>
<organism evidence="10 11">
    <name type="scientific">Coemansia asiatica</name>
    <dbReference type="NCBI Taxonomy" id="1052880"/>
    <lineage>
        <taxon>Eukaryota</taxon>
        <taxon>Fungi</taxon>
        <taxon>Fungi incertae sedis</taxon>
        <taxon>Zoopagomycota</taxon>
        <taxon>Kickxellomycotina</taxon>
        <taxon>Kickxellomycetes</taxon>
        <taxon>Kickxellales</taxon>
        <taxon>Kickxellaceae</taxon>
        <taxon>Coemansia</taxon>
    </lineage>
</organism>
<sequence>MTLGRKDAAIVIDGDHSVSRKHAVLIGGSSPESEEISVADTGSKFGVHINGSRIAHGETRTACTGDSIHFGAQGTIFTVRSVRVSLYLSKMRIDSAQQTANIAKTIGFEVVDNVTESTHVVMPAVSATRTLLRALVLGHFIAGPDFVLKAAALESVFRIKDATDEEIDRRIKNLGFLPPLHTPPMADDNPVCLDAGTLYPHTGRRNLFASKMFVFADEAQHNHLCELISDAGGQSCMLIDADQVRELTLKFGSVCLVLPQDSCNKSEIASASAAAPVIDKVRKIANILDQRPISESEISLSIIAASVAEHTNSAPREIEQVLSSANTEVVSTVRSRRRAAPRISNFWSSMIASNADVSQPTQKTDIACNEATVPETQSETQNAEQPVSSQLMQSPALDHAHGHDSSECSISTKELPGEVDKKPNLADLKNADNDISEPGGIQQQMSRICVIPVPLIKAKQSHQSAETVGTDGLGEPELSSTVPNFKRFKKTVHLY</sequence>
<dbReference type="GO" id="GO:0000724">
    <property type="term" value="P:double-strand break repair via homologous recombination"/>
    <property type="evidence" value="ECO:0007669"/>
    <property type="project" value="TreeGrafter"/>
</dbReference>
<dbReference type="PROSITE" id="PS50006">
    <property type="entry name" value="FHA_DOMAIN"/>
    <property type="match status" value="1"/>
</dbReference>
<dbReference type="EMBL" id="JANBOH010000065">
    <property type="protein sequence ID" value="KAJ1646319.1"/>
    <property type="molecule type" value="Genomic_DNA"/>
</dbReference>
<keyword evidence="4" id="KW-0227">DNA damage</keyword>
<evidence type="ECO:0000313" key="10">
    <source>
        <dbReference type="EMBL" id="KAJ1646319.1"/>
    </source>
</evidence>
<dbReference type="Gene3D" id="3.40.50.10980">
    <property type="entry name" value="Nibrin, BRCT2 domain"/>
    <property type="match status" value="1"/>
</dbReference>
<dbReference type="GO" id="GO:0007095">
    <property type="term" value="P:mitotic G2 DNA damage checkpoint signaling"/>
    <property type="evidence" value="ECO:0007669"/>
    <property type="project" value="InterPro"/>
</dbReference>
<gene>
    <name evidence="10" type="ORF">LPJ64_002172</name>
</gene>
<evidence type="ECO:0000259" key="9">
    <source>
        <dbReference type="PROSITE" id="PS50006"/>
    </source>
</evidence>
<dbReference type="InterPro" id="IPR032429">
    <property type="entry name" value="Nibrin_BRCT2"/>
</dbReference>
<proteinExistence type="inferred from homology"/>
<dbReference type="Gene3D" id="2.60.200.20">
    <property type="match status" value="1"/>
</dbReference>
<evidence type="ECO:0000256" key="8">
    <source>
        <dbReference type="SAM" id="MobiDB-lite"/>
    </source>
</evidence>
<dbReference type="Gene3D" id="3.40.50.10190">
    <property type="entry name" value="BRCT domain"/>
    <property type="match status" value="1"/>
</dbReference>
<dbReference type="AlphaFoldDB" id="A0A9W7XM28"/>
<feature type="compositionally biased region" description="Basic and acidic residues" evidence="8">
    <location>
        <begin position="415"/>
        <end position="432"/>
    </location>
</feature>
<dbReference type="SUPFAM" id="SSF49879">
    <property type="entry name" value="SMAD/FHA domain"/>
    <property type="match status" value="1"/>
</dbReference>
<dbReference type="Pfam" id="PF16508">
    <property type="entry name" value="NIBRIN_BRCT_II"/>
    <property type="match status" value="1"/>
</dbReference>
<feature type="region of interest" description="Disordered" evidence="8">
    <location>
        <begin position="372"/>
        <end position="432"/>
    </location>
</feature>
<dbReference type="PANTHER" id="PTHR12162:SF0">
    <property type="entry name" value="NIBRIN"/>
    <property type="match status" value="1"/>
</dbReference>
<evidence type="ECO:0000256" key="7">
    <source>
        <dbReference type="ARBA" id="ARBA00044757"/>
    </source>
</evidence>
<dbReference type="InterPro" id="IPR043014">
    <property type="entry name" value="Nibrin_BRCT2_sf"/>
</dbReference>
<comment type="caution">
    <text evidence="10">The sequence shown here is derived from an EMBL/GenBank/DDBJ whole genome shotgun (WGS) entry which is preliminary data.</text>
</comment>
<dbReference type="GO" id="GO:0003684">
    <property type="term" value="F:damaged DNA binding"/>
    <property type="evidence" value="ECO:0007669"/>
    <property type="project" value="TreeGrafter"/>
</dbReference>
<evidence type="ECO:0000313" key="11">
    <source>
        <dbReference type="Proteomes" id="UP001145021"/>
    </source>
</evidence>
<dbReference type="Pfam" id="PF00498">
    <property type="entry name" value="FHA"/>
    <property type="match status" value="1"/>
</dbReference>
<dbReference type="InterPro" id="IPR000253">
    <property type="entry name" value="FHA_dom"/>
</dbReference>
<keyword evidence="3" id="KW-0158">Chromosome</keyword>
<comment type="similarity">
    <text evidence="7">Belongs to the Nibrin family.</text>
</comment>
<dbReference type="GO" id="GO:0005694">
    <property type="term" value="C:chromosome"/>
    <property type="evidence" value="ECO:0007669"/>
    <property type="project" value="UniProtKB-SubCell"/>
</dbReference>
<dbReference type="SMART" id="SM00240">
    <property type="entry name" value="FHA"/>
    <property type="match status" value="1"/>
</dbReference>
<dbReference type="CDD" id="cd22667">
    <property type="entry name" value="FHA_NBN"/>
    <property type="match status" value="1"/>
</dbReference>
<accession>A0A9W7XM28</accession>
<dbReference type="InterPro" id="IPR036420">
    <property type="entry name" value="BRCT_dom_sf"/>
</dbReference>
<protein>
    <recommendedName>
        <fullName evidence="9">FHA domain-containing protein</fullName>
    </recommendedName>
</protein>
<comment type="subcellular location">
    <subcellularLocation>
        <location evidence="2">Chromosome</location>
    </subcellularLocation>
    <subcellularLocation>
        <location evidence="1">Nucleus</location>
    </subcellularLocation>
</comment>
<evidence type="ECO:0000256" key="6">
    <source>
        <dbReference type="ARBA" id="ARBA00023242"/>
    </source>
</evidence>
<dbReference type="PANTHER" id="PTHR12162">
    <property type="entry name" value="NIBRIN-RELATED"/>
    <property type="match status" value="1"/>
</dbReference>
<keyword evidence="11" id="KW-1185">Reference proteome</keyword>
<keyword evidence="5" id="KW-0234">DNA repair</keyword>
<dbReference type="Proteomes" id="UP001145021">
    <property type="component" value="Unassembled WGS sequence"/>
</dbReference>
<name>A0A9W7XM28_9FUNG</name>
<dbReference type="InterPro" id="IPR040227">
    <property type="entry name" value="Nibrin-rel"/>
</dbReference>
<evidence type="ECO:0000256" key="4">
    <source>
        <dbReference type="ARBA" id="ARBA00022763"/>
    </source>
</evidence>
<reference evidence="10" key="1">
    <citation type="submission" date="2022-07" db="EMBL/GenBank/DDBJ databases">
        <title>Phylogenomic reconstructions and comparative analyses of Kickxellomycotina fungi.</title>
        <authorList>
            <person name="Reynolds N.K."/>
            <person name="Stajich J.E."/>
            <person name="Barry K."/>
            <person name="Grigoriev I.V."/>
            <person name="Crous P."/>
            <person name="Smith M.E."/>
        </authorList>
    </citation>
    <scope>NUCLEOTIDE SEQUENCE</scope>
    <source>
        <strain evidence="10">NBRC 105413</strain>
    </source>
</reference>
<dbReference type="GO" id="GO:0030870">
    <property type="term" value="C:Mre11 complex"/>
    <property type="evidence" value="ECO:0007669"/>
    <property type="project" value="InterPro"/>
</dbReference>
<evidence type="ECO:0000256" key="2">
    <source>
        <dbReference type="ARBA" id="ARBA00004286"/>
    </source>
</evidence>
<evidence type="ECO:0000256" key="1">
    <source>
        <dbReference type="ARBA" id="ARBA00004123"/>
    </source>
</evidence>
<dbReference type="InterPro" id="IPR008984">
    <property type="entry name" value="SMAD_FHA_dom_sf"/>
</dbReference>
<keyword evidence="6" id="KW-0539">Nucleus</keyword>
<evidence type="ECO:0000256" key="3">
    <source>
        <dbReference type="ARBA" id="ARBA00022454"/>
    </source>
</evidence>
<feature type="compositionally biased region" description="Polar residues" evidence="8">
    <location>
        <begin position="374"/>
        <end position="393"/>
    </location>
</feature>